<dbReference type="InterPro" id="IPR038729">
    <property type="entry name" value="Rad50/SbcC_AAA"/>
</dbReference>
<dbReference type="InterPro" id="IPR027417">
    <property type="entry name" value="P-loop_NTPase"/>
</dbReference>
<comment type="caution">
    <text evidence="6">The sequence shown here is derived from an EMBL/GenBank/DDBJ whole genome shotgun (WGS) entry which is preliminary data.</text>
</comment>
<reference evidence="6 7" key="1">
    <citation type="journal article" date="2003" name="Int. J. Syst. Evol. Microbiol.">
        <title>Halobacillus salinus sp. nov., isolated from a salt lake on the coast of the East Sea in Korea.</title>
        <authorList>
            <person name="Yoon J.H."/>
            <person name="Kang K.H."/>
            <person name="Park Y.H."/>
        </authorList>
    </citation>
    <scope>NUCLEOTIDE SEQUENCE [LARGE SCALE GENOMIC DNA]</scope>
    <source>
        <strain evidence="6 7">HSL-3</strain>
    </source>
</reference>
<evidence type="ECO:0000256" key="3">
    <source>
        <dbReference type="ARBA" id="ARBA00013368"/>
    </source>
</evidence>
<accession>A0A4Z0H2H0</accession>
<dbReference type="RefSeq" id="WP_135326974.1">
    <property type="nucleotide sequence ID" value="NZ_SRJC01000001.1"/>
</dbReference>
<dbReference type="Pfam" id="PF13476">
    <property type="entry name" value="AAA_23"/>
    <property type="match status" value="1"/>
</dbReference>
<dbReference type="PANTHER" id="PTHR32114">
    <property type="entry name" value="ABC TRANSPORTER ABCH.3"/>
    <property type="match status" value="1"/>
</dbReference>
<dbReference type="PANTHER" id="PTHR32114:SF2">
    <property type="entry name" value="ABC TRANSPORTER ABCH.3"/>
    <property type="match status" value="1"/>
</dbReference>
<keyword evidence="7" id="KW-1185">Reference proteome</keyword>
<dbReference type="Proteomes" id="UP000297982">
    <property type="component" value="Unassembled WGS sequence"/>
</dbReference>
<evidence type="ECO:0000256" key="4">
    <source>
        <dbReference type="SAM" id="Coils"/>
    </source>
</evidence>
<sequence length="1038" mass="121319">MRALTLTMNAFGPYREKQVVDFSALGDESIFLITGPTGAGKTTIFDAMCFALYGRASGSDRDQDSMRSHFADEDETTYVDFQFELRNRQYRIVRMPKQRRKKERGEGYKEDPARSDLYMVTDGEEKLLATKIKEVNEQIEDILGLDYEQFRKMIMIPQGEFRRLISENSKEREEILQRIFKTHFYADLTDYFKKESSELKTEMNQFEWKIDQELSKAHWGMDLPEDPSSLQPEEYLELLSARLNSQQALIEEQKEQVKEQSNKVEKQQEAYQEAKHLDSLFQTKQKLEKENGELTEDKERIKEKGLQLKSAQEAQEVQPFEHQWKEKKQELERLQHSLSAKRKEKEDIQVAYRKAEAEFEKEKNREDERQTFKKQWEERQLEKERLKEYIEQKKKFEASQKQMDELEKQLKKQQEQKQKVMGEKDQLVSQVKEQRAIANRLYEWKSKLSETQEELQKLTRLQKESNKLTELRQTYHTFMTSYKQIQQEEQKMRGQYEEALEEIRSHHAYTLSRELSADSACPVCGSLHHPSPAAKPSTVPDDHQLDELKGRMEAAYARFQKSQGKLVEVKAEGESQRQLVDALKQDITSKDTELSERMITTWIRESMTEKEKHERELERIQKERNRLEANERKLEELDQQDQSLAESIEHTRSKFASLKESTVREETQLNQLLEQGQMDTIDPRELDNKIIQAKKTYEHAVSLWEDIYARYHQLRDQLQQIQASEKEIKNYVDQTEETVKSTRESFDQTFDQSAFASYEDYQNAVLTKPEMQQIIEEIDSFRTKQASIEGRLNDIYEQLQGKERPDLTVLLEKLEEEKHNLAELQQRLNEQTVMYQQNESVHIQIKGLLEDQGTLAKKYYDIAELAALARGDNTLRLSLERYVLAAFLDEILVQANMRLDQMTDHRYQLVRSDEIAKRGAQSGLDLEVIDHHTGQKRSVRTLSGGEGFKASLSLALGMADVVQAHAGGVQLDTLLIDEGFGTLDDISLEQAIDCLRGLQDGNRMLGIISHVAQLKEEIPAKLQIESGPQGSTVQFTFQ</sequence>
<dbReference type="Gene3D" id="3.40.50.300">
    <property type="entry name" value="P-loop containing nucleotide triphosphate hydrolases"/>
    <property type="match status" value="2"/>
</dbReference>
<evidence type="ECO:0000256" key="2">
    <source>
        <dbReference type="ARBA" id="ARBA00011322"/>
    </source>
</evidence>
<dbReference type="SUPFAM" id="SSF52540">
    <property type="entry name" value="P-loop containing nucleoside triphosphate hydrolases"/>
    <property type="match status" value="1"/>
</dbReference>
<dbReference type="STRING" id="192814.GCA_900166575_01657"/>
<evidence type="ECO:0000259" key="5">
    <source>
        <dbReference type="Pfam" id="PF13476"/>
    </source>
</evidence>
<dbReference type="EMBL" id="SRJC01000001">
    <property type="protein sequence ID" value="TGB04593.1"/>
    <property type="molecule type" value="Genomic_DNA"/>
</dbReference>
<feature type="coiled-coil region" evidence="4">
    <location>
        <begin position="807"/>
        <end position="834"/>
    </location>
</feature>
<protein>
    <recommendedName>
        <fullName evidence="3">Nuclease SbcCD subunit C</fullName>
    </recommendedName>
</protein>
<dbReference type="GO" id="GO:0016887">
    <property type="term" value="F:ATP hydrolysis activity"/>
    <property type="evidence" value="ECO:0007669"/>
    <property type="project" value="InterPro"/>
</dbReference>
<dbReference type="GO" id="GO:0006302">
    <property type="term" value="P:double-strand break repair"/>
    <property type="evidence" value="ECO:0007669"/>
    <property type="project" value="InterPro"/>
</dbReference>
<name>A0A4Z0H2H0_9BACI</name>
<evidence type="ECO:0000313" key="6">
    <source>
        <dbReference type="EMBL" id="TGB04593.1"/>
    </source>
</evidence>
<feature type="coiled-coil region" evidence="4">
    <location>
        <begin position="236"/>
        <end position="502"/>
    </location>
</feature>
<comment type="similarity">
    <text evidence="1">Belongs to the SMC family. SbcC subfamily.</text>
</comment>
<organism evidence="6 7">
    <name type="scientific">Halobacillus salinus</name>
    <dbReference type="NCBI Taxonomy" id="192814"/>
    <lineage>
        <taxon>Bacteria</taxon>
        <taxon>Bacillati</taxon>
        <taxon>Bacillota</taxon>
        <taxon>Bacilli</taxon>
        <taxon>Bacillales</taxon>
        <taxon>Bacillaceae</taxon>
        <taxon>Halobacillus</taxon>
    </lineage>
</organism>
<evidence type="ECO:0000313" key="7">
    <source>
        <dbReference type="Proteomes" id="UP000297982"/>
    </source>
</evidence>
<evidence type="ECO:0000256" key="1">
    <source>
        <dbReference type="ARBA" id="ARBA00006930"/>
    </source>
</evidence>
<dbReference type="AlphaFoldDB" id="A0A4Z0H2H0"/>
<gene>
    <name evidence="6" type="ORF">E4663_06265</name>
</gene>
<comment type="subunit">
    <text evidence="2">Heterodimer of SbcC and SbcD.</text>
</comment>
<feature type="coiled-coil region" evidence="4">
    <location>
        <begin position="603"/>
        <end position="647"/>
    </location>
</feature>
<dbReference type="Pfam" id="PF13558">
    <property type="entry name" value="SbcC_Walker_B"/>
    <property type="match status" value="1"/>
</dbReference>
<feature type="domain" description="Rad50/SbcC-type AAA" evidence="5">
    <location>
        <begin position="6"/>
        <end position="216"/>
    </location>
</feature>
<proteinExistence type="inferred from homology"/>
<keyword evidence="4" id="KW-0175">Coiled coil</keyword>